<name>A0ABW4MFX8_9SPHN</name>
<comment type="caution">
    <text evidence="1">The sequence shown here is derived from an EMBL/GenBank/DDBJ whole genome shotgun (WGS) entry which is preliminary data.</text>
</comment>
<dbReference type="RefSeq" id="WP_381515659.1">
    <property type="nucleotide sequence ID" value="NZ_JBHUEL010000011.1"/>
</dbReference>
<accession>A0ABW4MFX8</accession>
<dbReference type="EMBL" id="JBHUEL010000011">
    <property type="protein sequence ID" value="MFD1767792.1"/>
    <property type="molecule type" value="Genomic_DNA"/>
</dbReference>
<organism evidence="1 2">
    <name type="scientific">Sphingorhabdus buctiana</name>
    <dbReference type="NCBI Taxonomy" id="1508805"/>
    <lineage>
        <taxon>Bacteria</taxon>
        <taxon>Pseudomonadati</taxon>
        <taxon>Pseudomonadota</taxon>
        <taxon>Alphaproteobacteria</taxon>
        <taxon>Sphingomonadales</taxon>
        <taxon>Sphingomonadaceae</taxon>
        <taxon>Sphingorhabdus</taxon>
    </lineage>
</organism>
<dbReference type="SUPFAM" id="SSF48452">
    <property type="entry name" value="TPR-like"/>
    <property type="match status" value="1"/>
</dbReference>
<dbReference type="Proteomes" id="UP001597215">
    <property type="component" value="Unassembled WGS sequence"/>
</dbReference>
<evidence type="ECO:0000313" key="1">
    <source>
        <dbReference type="EMBL" id="MFD1767792.1"/>
    </source>
</evidence>
<proteinExistence type="predicted"/>
<protein>
    <submittedName>
        <fullName evidence="1">DUF924 family protein</fullName>
    </submittedName>
</protein>
<keyword evidence="2" id="KW-1185">Reference proteome</keyword>
<reference evidence="2" key="1">
    <citation type="journal article" date="2019" name="Int. J. Syst. Evol. Microbiol.">
        <title>The Global Catalogue of Microorganisms (GCM) 10K type strain sequencing project: providing services to taxonomists for standard genome sequencing and annotation.</title>
        <authorList>
            <consortium name="The Broad Institute Genomics Platform"/>
            <consortium name="The Broad Institute Genome Sequencing Center for Infectious Disease"/>
            <person name="Wu L."/>
            <person name="Ma J."/>
        </authorList>
    </citation>
    <scope>NUCLEOTIDE SEQUENCE [LARGE SCALE GENOMIC DNA]</scope>
    <source>
        <strain evidence="2">CGMCC 1.12449</strain>
    </source>
</reference>
<dbReference type="InterPro" id="IPR011990">
    <property type="entry name" value="TPR-like_helical_dom_sf"/>
</dbReference>
<dbReference type="Gene3D" id="1.20.58.320">
    <property type="entry name" value="TPR-like"/>
    <property type="match status" value="1"/>
</dbReference>
<dbReference type="Gene3D" id="1.25.40.10">
    <property type="entry name" value="Tetratricopeptide repeat domain"/>
    <property type="match status" value="1"/>
</dbReference>
<dbReference type="InterPro" id="IPR010323">
    <property type="entry name" value="DUF924"/>
</dbReference>
<gene>
    <name evidence="1" type="ORF">ACFSAG_13170</name>
</gene>
<dbReference type="Pfam" id="PF06041">
    <property type="entry name" value="DUF924"/>
    <property type="match status" value="1"/>
</dbReference>
<sequence length="191" mass="21520">MIDDESDPFPPPENWADRILHFWFVEHGMADWFRGGSKFDAKVTEGFAGWRDALREQPVSAFVESSKTALAAIILFDQVPRNAYRSDAEAFATDHLALAIAKAAVEHGFDRALSKDERLFLYLPYEHSENREDQRESVRLISQLGDGDLLQYALDHQAMIERFGRFPHRNKALGRADRAGEAEAVAAGGGW</sequence>
<evidence type="ECO:0000313" key="2">
    <source>
        <dbReference type="Proteomes" id="UP001597215"/>
    </source>
</evidence>